<feature type="chain" id="PRO_5001603196" description="Glycine-rich protein" evidence="3">
    <location>
        <begin position="23"/>
        <end position="155"/>
    </location>
</feature>
<dbReference type="eggNOG" id="ENOG502SFEB">
    <property type="taxonomic scope" value="Eukaryota"/>
</dbReference>
<reference evidence="4 5" key="1">
    <citation type="journal article" date="2013" name="Genome Biol.">
        <title>The genome sequence of the most widely cultivated cacao type and its use to identify candidate genes regulating pod color.</title>
        <authorList>
            <person name="Motamayor J.C."/>
            <person name="Mockaitis K."/>
            <person name="Schmutz J."/>
            <person name="Haiminen N."/>
            <person name="Iii D.L."/>
            <person name="Cornejo O."/>
            <person name="Findley S.D."/>
            <person name="Zheng P."/>
            <person name="Utro F."/>
            <person name="Royaert S."/>
            <person name="Saski C."/>
            <person name="Jenkins J."/>
            <person name="Podicheti R."/>
            <person name="Zhao M."/>
            <person name="Scheffler B.E."/>
            <person name="Stack J.C."/>
            <person name="Feltus F.A."/>
            <person name="Mustiga G.M."/>
            <person name="Amores F."/>
            <person name="Phillips W."/>
            <person name="Marelli J.P."/>
            <person name="May G.D."/>
            <person name="Shapiro H."/>
            <person name="Ma J."/>
            <person name="Bustamante C.D."/>
            <person name="Schnell R.J."/>
            <person name="Main D."/>
            <person name="Gilbert D."/>
            <person name="Parida L."/>
            <person name="Kuhn D.N."/>
        </authorList>
    </citation>
    <scope>NUCLEOTIDE SEQUENCE [LARGE SCALE GENOMIC DNA]</scope>
    <source>
        <strain evidence="5">cv. Matina 1-6</strain>
    </source>
</reference>
<dbReference type="Gramene" id="EOY33403">
    <property type="protein sequence ID" value="EOY33403"/>
    <property type="gene ID" value="TCM_041380"/>
</dbReference>
<evidence type="ECO:0000313" key="4">
    <source>
        <dbReference type="EMBL" id="EOY33403.1"/>
    </source>
</evidence>
<dbReference type="PANTHER" id="PTHR36245">
    <property type="entry name" value="GLYCINE-RICH PROTEIN DOT1-LIKE"/>
    <property type="match status" value="1"/>
</dbReference>
<sequence length="155" mass="16253">MGFKNFGVFFLLLSVQLHPLLALSQTSLPDPFMTTDFNQEQDVATYKSVPKRLTMLVKLGDNQNITVVNKRGGAAGGHGGGHGAGRGSVGGARGSGGGKKSPYTQGGVVIPLYVAGATNHPRVSHSHGSNGGTLSYVPLDYLILAFFASFFLVLF</sequence>
<gene>
    <name evidence="4" type="ORF">TCM_041380</name>
</gene>
<accession>A0A061GVG2</accession>
<dbReference type="PANTHER" id="PTHR36245:SF5">
    <property type="entry name" value="GLYCINE-RICH PROTEIN DOT1-LIKE"/>
    <property type="match status" value="1"/>
</dbReference>
<evidence type="ECO:0000313" key="5">
    <source>
        <dbReference type="Proteomes" id="UP000026915"/>
    </source>
</evidence>
<feature type="signal peptide" evidence="3">
    <location>
        <begin position="1"/>
        <end position="22"/>
    </location>
</feature>
<keyword evidence="2" id="KW-1133">Transmembrane helix</keyword>
<organism evidence="4 5">
    <name type="scientific">Theobroma cacao</name>
    <name type="common">Cacao</name>
    <name type="synonym">Cocoa</name>
    <dbReference type="NCBI Taxonomy" id="3641"/>
    <lineage>
        <taxon>Eukaryota</taxon>
        <taxon>Viridiplantae</taxon>
        <taxon>Streptophyta</taxon>
        <taxon>Embryophyta</taxon>
        <taxon>Tracheophyta</taxon>
        <taxon>Spermatophyta</taxon>
        <taxon>Magnoliopsida</taxon>
        <taxon>eudicotyledons</taxon>
        <taxon>Gunneridae</taxon>
        <taxon>Pentapetalae</taxon>
        <taxon>rosids</taxon>
        <taxon>malvids</taxon>
        <taxon>Malvales</taxon>
        <taxon>Malvaceae</taxon>
        <taxon>Byttnerioideae</taxon>
        <taxon>Theobroma</taxon>
    </lineage>
</organism>
<dbReference type="InParanoid" id="A0A061GVG2"/>
<evidence type="ECO:0000256" key="3">
    <source>
        <dbReference type="SAM" id="SignalP"/>
    </source>
</evidence>
<keyword evidence="2" id="KW-0812">Transmembrane</keyword>
<evidence type="ECO:0000256" key="1">
    <source>
        <dbReference type="SAM" id="MobiDB-lite"/>
    </source>
</evidence>
<protein>
    <recommendedName>
        <fullName evidence="6">Glycine-rich protein</fullName>
    </recommendedName>
</protein>
<keyword evidence="5" id="KW-1185">Reference proteome</keyword>
<evidence type="ECO:0008006" key="6">
    <source>
        <dbReference type="Google" id="ProtNLM"/>
    </source>
</evidence>
<proteinExistence type="predicted"/>
<feature type="transmembrane region" description="Helical" evidence="2">
    <location>
        <begin position="134"/>
        <end position="154"/>
    </location>
</feature>
<dbReference type="Proteomes" id="UP000026915">
    <property type="component" value="Chromosome 9"/>
</dbReference>
<dbReference type="AlphaFoldDB" id="A0A061GVG2"/>
<keyword evidence="2" id="KW-0472">Membrane</keyword>
<keyword evidence="3" id="KW-0732">Signal</keyword>
<dbReference type="EMBL" id="CM001887">
    <property type="protein sequence ID" value="EOY33403.1"/>
    <property type="molecule type" value="Genomic_DNA"/>
</dbReference>
<evidence type="ECO:0000256" key="2">
    <source>
        <dbReference type="SAM" id="Phobius"/>
    </source>
</evidence>
<feature type="region of interest" description="Disordered" evidence="1">
    <location>
        <begin position="74"/>
        <end position="102"/>
    </location>
</feature>
<dbReference type="OMA" id="VSGHENN"/>
<feature type="compositionally biased region" description="Gly residues" evidence="1">
    <location>
        <begin position="74"/>
        <end position="99"/>
    </location>
</feature>
<name>A0A061GVG2_THECC</name>
<dbReference type="HOGENOM" id="CLU_1698681_0_0_1"/>